<accession>A0ABR9IXE1</accession>
<dbReference type="EMBL" id="JADBEC010000002">
    <property type="protein sequence ID" value="MBE1507743.1"/>
    <property type="molecule type" value="Genomic_DNA"/>
</dbReference>
<comment type="caution">
    <text evidence="1">The sequence shown here is derived from an EMBL/GenBank/DDBJ whole genome shotgun (WGS) entry which is preliminary data.</text>
</comment>
<evidence type="ECO:0000313" key="2">
    <source>
        <dbReference type="Proteomes" id="UP000620262"/>
    </source>
</evidence>
<dbReference type="RefSeq" id="WP_192731448.1">
    <property type="nucleotide sequence ID" value="NZ_BAAAVL010000002.1"/>
</dbReference>
<name>A0ABR9IXE1_RHIVS</name>
<reference evidence="1 2" key="1">
    <citation type="submission" date="2020-10" db="EMBL/GenBank/DDBJ databases">
        <title>Sequencing the genomes of 1000 actinobacteria strains.</title>
        <authorList>
            <person name="Klenk H.-P."/>
        </authorList>
    </citation>
    <scope>NUCLEOTIDE SEQUENCE [LARGE SCALE GENOMIC DNA]</scope>
    <source>
        <strain evidence="1 2">DSM 7307</strain>
    </source>
</reference>
<organism evidence="1 2">
    <name type="scientific">Rhizobium viscosum</name>
    <name type="common">Arthrobacter viscosus</name>
    <dbReference type="NCBI Taxonomy" id="1673"/>
    <lineage>
        <taxon>Bacteria</taxon>
        <taxon>Pseudomonadati</taxon>
        <taxon>Pseudomonadota</taxon>
        <taxon>Alphaproteobacteria</taxon>
        <taxon>Hyphomicrobiales</taxon>
        <taxon>Rhizobiaceae</taxon>
        <taxon>Rhizobium/Agrobacterium group</taxon>
        <taxon>Rhizobium</taxon>
    </lineage>
</organism>
<protein>
    <submittedName>
        <fullName evidence="1">Uncharacterized protein</fullName>
    </submittedName>
</protein>
<keyword evidence="2" id="KW-1185">Reference proteome</keyword>
<proteinExistence type="predicted"/>
<dbReference type="Proteomes" id="UP000620262">
    <property type="component" value="Unassembled WGS sequence"/>
</dbReference>
<gene>
    <name evidence="1" type="ORF">H4W29_004988</name>
</gene>
<sequence>MEEIATGIDRHAFTLMLSLEMDVALVKSEWRFCDRITEYLSDILGQGHSDPARYSNFLSVAANELVELAFRCSGQSGLMSFSLHRNATTNRLTIELPHRDISGGRHTNVSLIESRPPLVDEARDGKAFTTDTTELLGDLATIFRSAIRIETDGAQSTKIVADFPLAEDFQ</sequence>
<evidence type="ECO:0000313" key="1">
    <source>
        <dbReference type="EMBL" id="MBE1507743.1"/>
    </source>
</evidence>